<dbReference type="PROSITE" id="PS51898">
    <property type="entry name" value="TYR_RECOMBINASE"/>
    <property type="match status" value="1"/>
</dbReference>
<comment type="similarity">
    <text evidence="1">Belongs to the 'phage' integrase family.</text>
</comment>
<evidence type="ECO:0000256" key="2">
    <source>
        <dbReference type="ARBA" id="ARBA00023125"/>
    </source>
</evidence>
<dbReference type="Gene3D" id="1.10.150.130">
    <property type="match status" value="1"/>
</dbReference>
<dbReference type="InterPro" id="IPR011010">
    <property type="entry name" value="DNA_brk_join_enz"/>
</dbReference>
<dbReference type="RefSeq" id="WP_144909571.1">
    <property type="nucleotide sequence ID" value="NZ_VLLI01000001.1"/>
</dbReference>
<dbReference type="GO" id="GO:0006310">
    <property type="term" value="P:DNA recombination"/>
    <property type="evidence" value="ECO:0007669"/>
    <property type="project" value="UniProtKB-KW"/>
</dbReference>
<dbReference type="Proteomes" id="UP000317010">
    <property type="component" value="Unassembled WGS sequence"/>
</dbReference>
<dbReference type="CDD" id="cd01185">
    <property type="entry name" value="INTN1_C_like"/>
    <property type="match status" value="1"/>
</dbReference>
<dbReference type="SUPFAM" id="SSF56349">
    <property type="entry name" value="DNA breaking-rejoining enzymes"/>
    <property type="match status" value="1"/>
</dbReference>
<feature type="domain" description="Tyr recombinase" evidence="4">
    <location>
        <begin position="197"/>
        <end position="364"/>
    </location>
</feature>
<dbReference type="Gene3D" id="1.10.443.10">
    <property type="entry name" value="Intergrase catalytic core"/>
    <property type="match status" value="1"/>
</dbReference>
<dbReference type="Pfam" id="PF00589">
    <property type="entry name" value="Phage_integrase"/>
    <property type="match status" value="1"/>
</dbReference>
<evidence type="ECO:0000313" key="6">
    <source>
        <dbReference type="Proteomes" id="UP000317010"/>
    </source>
</evidence>
<dbReference type="EMBL" id="VLLI01000001">
    <property type="protein sequence ID" value="TWJ04944.1"/>
    <property type="molecule type" value="Genomic_DNA"/>
</dbReference>
<dbReference type="PANTHER" id="PTHR30349">
    <property type="entry name" value="PHAGE INTEGRASE-RELATED"/>
    <property type="match status" value="1"/>
</dbReference>
<dbReference type="InterPro" id="IPR050090">
    <property type="entry name" value="Tyrosine_recombinase_XerCD"/>
</dbReference>
<dbReference type="InterPro" id="IPR002104">
    <property type="entry name" value="Integrase_catalytic"/>
</dbReference>
<dbReference type="InterPro" id="IPR013762">
    <property type="entry name" value="Integrase-like_cat_sf"/>
</dbReference>
<dbReference type="GO" id="GO:0003677">
    <property type="term" value="F:DNA binding"/>
    <property type="evidence" value="ECO:0007669"/>
    <property type="project" value="UniProtKB-KW"/>
</dbReference>
<dbReference type="InterPro" id="IPR010998">
    <property type="entry name" value="Integrase_recombinase_N"/>
</dbReference>
<organism evidence="5 6">
    <name type="scientific">Mucilaginibacter frigoritolerans</name>
    <dbReference type="NCBI Taxonomy" id="652788"/>
    <lineage>
        <taxon>Bacteria</taxon>
        <taxon>Pseudomonadati</taxon>
        <taxon>Bacteroidota</taxon>
        <taxon>Sphingobacteriia</taxon>
        <taxon>Sphingobacteriales</taxon>
        <taxon>Sphingobacteriaceae</taxon>
        <taxon>Mucilaginibacter</taxon>
    </lineage>
</organism>
<name>A0A562UGJ7_9SPHI</name>
<gene>
    <name evidence="5" type="ORF">JN11_00668</name>
</gene>
<dbReference type="InterPro" id="IPR025269">
    <property type="entry name" value="SAM-like_dom"/>
</dbReference>
<dbReference type="OrthoDB" id="892893at2"/>
<sequence length="373" mass="43208">MPRVTIRQRPLANGKHSILLDYSPPLRDPKTGKPKRFEFLEVYTYDKPADKLETKHNSETRKLAEVLRAQRQLDIQNRKYGFISDDTKDSSFIDFFAEYIGKRQKSESDNCAMSFRYFVAFAGHDFRFNELTDFLCEDYKHFMLGGPGISRRGKAITRNTAVNYFAKFRSVLKLAYKRGFIPIDLYEIVDPISLKETHRERLTIEEFQLLASTPAPSDLIKRAAIFSGLTGLRFSDVKGLKWKDVRGTEGKYNLQFIQEKTEGAEVLPISDQAVELMRQRGEPEEFVFKNLRYSNLQLFFRKWLAKAGITKNITFHSFRHTYATLLLDMGVDIYTVSKMLGHKSIKTTTIYAKISDKKKVEASGRIRLNLEMV</sequence>
<dbReference type="PANTHER" id="PTHR30349:SF64">
    <property type="entry name" value="PROPHAGE INTEGRASE INTD-RELATED"/>
    <property type="match status" value="1"/>
</dbReference>
<evidence type="ECO:0000259" key="4">
    <source>
        <dbReference type="PROSITE" id="PS51898"/>
    </source>
</evidence>
<keyword evidence="3" id="KW-0233">DNA recombination</keyword>
<proteinExistence type="inferred from homology"/>
<reference evidence="5 6" key="1">
    <citation type="submission" date="2019-07" db="EMBL/GenBank/DDBJ databases">
        <title>Genomic Encyclopedia of Archaeal and Bacterial Type Strains, Phase II (KMG-II): from individual species to whole genera.</title>
        <authorList>
            <person name="Goeker M."/>
        </authorList>
    </citation>
    <scope>NUCLEOTIDE SEQUENCE [LARGE SCALE GENOMIC DNA]</scope>
    <source>
        <strain evidence="5 6">ATCC BAA-1854</strain>
    </source>
</reference>
<dbReference type="Pfam" id="PF13102">
    <property type="entry name" value="Phage_int_SAM_5"/>
    <property type="match status" value="1"/>
</dbReference>
<comment type="caution">
    <text evidence="5">The sequence shown here is derived from an EMBL/GenBank/DDBJ whole genome shotgun (WGS) entry which is preliminary data.</text>
</comment>
<evidence type="ECO:0000313" key="5">
    <source>
        <dbReference type="EMBL" id="TWJ04944.1"/>
    </source>
</evidence>
<protein>
    <submittedName>
        <fullName evidence="5">Site-specific recombinase XerD</fullName>
    </submittedName>
</protein>
<keyword evidence="6" id="KW-1185">Reference proteome</keyword>
<dbReference type="GO" id="GO:0015074">
    <property type="term" value="P:DNA integration"/>
    <property type="evidence" value="ECO:0007669"/>
    <property type="project" value="InterPro"/>
</dbReference>
<evidence type="ECO:0000256" key="3">
    <source>
        <dbReference type="ARBA" id="ARBA00023172"/>
    </source>
</evidence>
<keyword evidence="2" id="KW-0238">DNA-binding</keyword>
<evidence type="ECO:0000256" key="1">
    <source>
        <dbReference type="ARBA" id="ARBA00008857"/>
    </source>
</evidence>
<accession>A0A562UGJ7</accession>
<dbReference type="InterPro" id="IPR035386">
    <property type="entry name" value="Arm-DNA-bind_5"/>
</dbReference>
<dbReference type="AlphaFoldDB" id="A0A562UGJ7"/>
<dbReference type="Pfam" id="PF17293">
    <property type="entry name" value="Arm-DNA-bind_5"/>
    <property type="match status" value="1"/>
</dbReference>